<dbReference type="GeneID" id="26644309"/>
<evidence type="ECO:0000313" key="1">
    <source>
        <dbReference type="EMBL" id="BAP34935.1"/>
    </source>
</evidence>
<dbReference type="Proteomes" id="UP000203427">
    <property type="component" value="Segment"/>
</dbReference>
<dbReference type="EMBL" id="AB983711">
    <property type="protein sequence ID" value="BAP34935.1"/>
    <property type="molecule type" value="Genomic_DNA"/>
</dbReference>
<reference evidence="1 2" key="1">
    <citation type="submission" date="2014-08" db="EMBL/GenBank/DDBJ databases">
        <title>Isolation and characterization of bacteriophages infecting R. solanacearum from Thailand.</title>
        <authorList>
            <person name="Narulita E."/>
            <person name="Kawasaki T."/>
            <person name="Fujie M."/>
            <person name="Yamada T."/>
        </authorList>
    </citation>
    <scope>NUCLEOTIDE SEQUENCE [LARGE SCALE GENOMIC DNA]</scope>
</reference>
<protein>
    <submittedName>
        <fullName evidence="1">Putative Rz</fullName>
    </submittedName>
</protein>
<name>A0A077KRY7_9CAUD</name>
<proteinExistence type="predicted"/>
<keyword evidence="2" id="KW-1185">Reference proteome</keyword>
<organism evidence="1 2">
    <name type="scientific">Ralstonia phage RSJ5</name>
    <dbReference type="NCBI Taxonomy" id="1538364"/>
    <lineage>
        <taxon>Viruses</taxon>
        <taxon>Duplodnaviria</taxon>
        <taxon>Heunggongvirae</taxon>
        <taxon>Uroviricota</taxon>
        <taxon>Caudoviricetes</taxon>
        <taxon>Autographivirales</taxon>
        <taxon>Autonotataviridae</taxon>
        <taxon>Risjevirus</taxon>
        <taxon>Risjevirus RSJ5</taxon>
    </lineage>
</organism>
<dbReference type="RefSeq" id="YP_009218133.1">
    <property type="nucleotide sequence ID" value="NC_029007.1"/>
</dbReference>
<dbReference type="OrthoDB" id="36680at10239"/>
<dbReference type="KEGG" id="vg:26644309"/>
<accession>A0A077KRY7</accession>
<sequence>MGAGLYQTYRLSSRNAELTRQVEQLSQAQAADRAASAAHDKALTLVREVQREQDRKVQDAVNANPDWANAAVPDAVWDSLFPSATAAAKP</sequence>
<evidence type="ECO:0000313" key="2">
    <source>
        <dbReference type="Proteomes" id="UP000203427"/>
    </source>
</evidence>